<reference evidence="3" key="1">
    <citation type="journal article" date="2017" name="Genome Biol.">
        <title>Comparative genomics reveals high biological diversity and specific adaptations in the industrially and medically important fungal genus Aspergillus.</title>
        <authorList>
            <person name="de Vries R.P."/>
            <person name="Riley R."/>
            <person name="Wiebenga A."/>
            <person name="Aguilar-Osorio G."/>
            <person name="Amillis S."/>
            <person name="Uchima C.A."/>
            <person name="Anderluh G."/>
            <person name="Asadollahi M."/>
            <person name="Askin M."/>
            <person name="Barry K."/>
            <person name="Battaglia E."/>
            <person name="Bayram O."/>
            <person name="Benocci T."/>
            <person name="Braus-Stromeyer S.A."/>
            <person name="Caldana C."/>
            <person name="Canovas D."/>
            <person name="Cerqueira G.C."/>
            <person name="Chen F."/>
            <person name="Chen W."/>
            <person name="Choi C."/>
            <person name="Clum A."/>
            <person name="Dos Santos R.A."/>
            <person name="Damasio A.R."/>
            <person name="Diallinas G."/>
            <person name="Emri T."/>
            <person name="Fekete E."/>
            <person name="Flipphi M."/>
            <person name="Freyberg S."/>
            <person name="Gallo A."/>
            <person name="Gournas C."/>
            <person name="Habgood R."/>
            <person name="Hainaut M."/>
            <person name="Harispe M.L."/>
            <person name="Henrissat B."/>
            <person name="Hilden K.S."/>
            <person name="Hope R."/>
            <person name="Hossain A."/>
            <person name="Karabika E."/>
            <person name="Karaffa L."/>
            <person name="Karanyi Z."/>
            <person name="Krasevec N."/>
            <person name="Kuo A."/>
            <person name="Kusch H."/>
            <person name="LaButti K."/>
            <person name="Lagendijk E.L."/>
            <person name="Lapidus A."/>
            <person name="Levasseur A."/>
            <person name="Lindquist E."/>
            <person name="Lipzen A."/>
            <person name="Logrieco A.F."/>
            <person name="MacCabe A."/>
            <person name="Maekelae M.R."/>
            <person name="Malavazi I."/>
            <person name="Melin P."/>
            <person name="Meyer V."/>
            <person name="Mielnichuk N."/>
            <person name="Miskei M."/>
            <person name="Molnar A.P."/>
            <person name="Mule G."/>
            <person name="Ngan C.Y."/>
            <person name="Orejas M."/>
            <person name="Orosz E."/>
            <person name="Ouedraogo J.P."/>
            <person name="Overkamp K.M."/>
            <person name="Park H.-S."/>
            <person name="Perrone G."/>
            <person name="Piumi F."/>
            <person name="Punt P.J."/>
            <person name="Ram A.F."/>
            <person name="Ramon A."/>
            <person name="Rauscher S."/>
            <person name="Record E."/>
            <person name="Riano-Pachon D.M."/>
            <person name="Robert V."/>
            <person name="Roehrig J."/>
            <person name="Ruller R."/>
            <person name="Salamov A."/>
            <person name="Salih N.S."/>
            <person name="Samson R.A."/>
            <person name="Sandor E."/>
            <person name="Sanguinetti M."/>
            <person name="Schuetze T."/>
            <person name="Sepcic K."/>
            <person name="Shelest E."/>
            <person name="Sherlock G."/>
            <person name="Sophianopoulou V."/>
            <person name="Squina F.M."/>
            <person name="Sun H."/>
            <person name="Susca A."/>
            <person name="Todd R.B."/>
            <person name="Tsang A."/>
            <person name="Unkles S.E."/>
            <person name="van de Wiele N."/>
            <person name="van Rossen-Uffink D."/>
            <person name="Oliveira J.V."/>
            <person name="Vesth T.C."/>
            <person name="Visser J."/>
            <person name="Yu J.-H."/>
            <person name="Zhou M."/>
            <person name="Andersen M.R."/>
            <person name="Archer D.B."/>
            <person name="Baker S.E."/>
            <person name="Benoit I."/>
            <person name="Brakhage A.A."/>
            <person name="Braus G.H."/>
            <person name="Fischer R."/>
            <person name="Frisvad J.C."/>
            <person name="Goldman G.H."/>
            <person name="Houbraken J."/>
            <person name="Oakley B."/>
            <person name="Pocsi I."/>
            <person name="Scazzocchio C."/>
            <person name="Seiboth B."/>
            <person name="vanKuyk P.A."/>
            <person name="Wortman J."/>
            <person name="Dyer P.S."/>
            <person name="Grigoriev I.V."/>
        </authorList>
    </citation>
    <scope>NUCLEOTIDE SEQUENCE [LARGE SCALE GENOMIC DNA]</scope>
    <source>
        <strain evidence="3">CBS 593.65</strain>
    </source>
</reference>
<sequence length="153" mass="16023">MRPLAVLPLVLLSATSVVAEQSFREYAEEILPSCVIDCAANSLNNVTECGSDPASSNNKEDIDCICGELGDADRSFVRELVRNISGCMVDADCSEDDLEKINNLDAESFQESVCESSGGDSSNGDSNDNGAALLSAGSTFLFTAGAAGFFAIF</sequence>
<dbReference type="Proteomes" id="UP000184356">
    <property type="component" value="Unassembled WGS sequence"/>
</dbReference>
<evidence type="ECO:0008006" key="4">
    <source>
        <dbReference type="Google" id="ProtNLM"/>
    </source>
</evidence>
<evidence type="ECO:0000313" key="2">
    <source>
        <dbReference type="EMBL" id="OJJ62478.1"/>
    </source>
</evidence>
<accession>A0A1L9TSX4</accession>
<gene>
    <name evidence="2" type="ORF">ASPSYDRAFT_28117</name>
</gene>
<dbReference type="RefSeq" id="XP_040706284.1">
    <property type="nucleotide sequence ID" value="XM_040844478.1"/>
</dbReference>
<protein>
    <recommendedName>
        <fullName evidence="4">Extracellular membrane protein CFEM domain-containing protein</fullName>
    </recommendedName>
</protein>
<dbReference type="AlphaFoldDB" id="A0A1L9TSX4"/>
<dbReference type="VEuPathDB" id="FungiDB:ASPSYDRAFT_28117"/>
<evidence type="ECO:0000256" key="1">
    <source>
        <dbReference type="SAM" id="SignalP"/>
    </source>
</evidence>
<organism evidence="2 3">
    <name type="scientific">Aspergillus sydowii CBS 593.65</name>
    <dbReference type="NCBI Taxonomy" id="1036612"/>
    <lineage>
        <taxon>Eukaryota</taxon>
        <taxon>Fungi</taxon>
        <taxon>Dikarya</taxon>
        <taxon>Ascomycota</taxon>
        <taxon>Pezizomycotina</taxon>
        <taxon>Eurotiomycetes</taxon>
        <taxon>Eurotiomycetidae</taxon>
        <taxon>Eurotiales</taxon>
        <taxon>Aspergillaceae</taxon>
        <taxon>Aspergillus</taxon>
        <taxon>Aspergillus subgen. Nidulantes</taxon>
    </lineage>
</organism>
<proteinExistence type="predicted"/>
<feature type="chain" id="PRO_5012566935" description="Extracellular membrane protein CFEM domain-containing protein" evidence="1">
    <location>
        <begin position="20"/>
        <end position="153"/>
    </location>
</feature>
<dbReference type="GeneID" id="63760551"/>
<evidence type="ECO:0000313" key="3">
    <source>
        <dbReference type="Proteomes" id="UP000184356"/>
    </source>
</evidence>
<feature type="signal peptide" evidence="1">
    <location>
        <begin position="1"/>
        <end position="19"/>
    </location>
</feature>
<name>A0A1L9TSX4_9EURO</name>
<dbReference type="OrthoDB" id="4508303at2759"/>
<keyword evidence="3" id="KW-1185">Reference proteome</keyword>
<dbReference type="EMBL" id="KV878583">
    <property type="protein sequence ID" value="OJJ62478.1"/>
    <property type="molecule type" value="Genomic_DNA"/>
</dbReference>
<keyword evidence="1" id="KW-0732">Signal</keyword>